<keyword evidence="3 4" id="KW-0413">Isomerase</keyword>
<reference evidence="8" key="1">
    <citation type="journal article" date="2021" name="PeerJ">
        <title>Extensive microbial diversity within the chicken gut microbiome revealed by metagenomics and culture.</title>
        <authorList>
            <person name="Gilroy R."/>
            <person name="Ravi A."/>
            <person name="Getino M."/>
            <person name="Pursley I."/>
            <person name="Horton D.L."/>
            <person name="Alikhan N.F."/>
            <person name="Baker D."/>
            <person name="Gharbi K."/>
            <person name="Hall N."/>
            <person name="Watson M."/>
            <person name="Adriaenssens E.M."/>
            <person name="Foster-Nyarko E."/>
            <person name="Jarju S."/>
            <person name="Secka A."/>
            <person name="Antonio M."/>
            <person name="Oren A."/>
            <person name="Chaudhuri R.R."/>
            <person name="La Ragione R."/>
            <person name="Hildebrand F."/>
            <person name="Pallen M.J."/>
        </authorList>
    </citation>
    <scope>NUCLEOTIDE SEQUENCE</scope>
    <source>
        <strain evidence="8">ChiHecec3B27-8219</strain>
    </source>
</reference>
<comment type="similarity">
    <text evidence="5">Belongs to the FKBP-type PPIase family.</text>
</comment>
<proteinExistence type="inferred from homology"/>
<dbReference type="SUPFAM" id="SSF54534">
    <property type="entry name" value="FKBP-like"/>
    <property type="match status" value="1"/>
</dbReference>
<keyword evidence="2 4" id="KW-0697">Rotamase</keyword>
<dbReference type="InterPro" id="IPR050689">
    <property type="entry name" value="FKBP-type_PPIase"/>
</dbReference>
<name>A0A9D2FYF4_9BACT</name>
<comment type="caution">
    <text evidence="8">The sequence shown here is derived from an EMBL/GenBank/DDBJ whole genome shotgun (WGS) entry which is preliminary data.</text>
</comment>
<organism evidence="8 9">
    <name type="scientific">Candidatus Prevotella avicola</name>
    <dbReference type="NCBI Taxonomy" id="2838738"/>
    <lineage>
        <taxon>Bacteria</taxon>
        <taxon>Pseudomonadati</taxon>
        <taxon>Bacteroidota</taxon>
        <taxon>Bacteroidia</taxon>
        <taxon>Bacteroidales</taxon>
        <taxon>Prevotellaceae</taxon>
        <taxon>Prevotella</taxon>
    </lineage>
</organism>
<evidence type="ECO:0000313" key="9">
    <source>
        <dbReference type="Proteomes" id="UP000824055"/>
    </source>
</evidence>
<dbReference type="AlphaFoldDB" id="A0A9D2FYF4"/>
<comment type="catalytic activity">
    <reaction evidence="1 4 5">
        <text>[protein]-peptidylproline (omega=180) = [protein]-peptidylproline (omega=0)</text>
        <dbReference type="Rhea" id="RHEA:16237"/>
        <dbReference type="Rhea" id="RHEA-COMP:10747"/>
        <dbReference type="Rhea" id="RHEA-COMP:10748"/>
        <dbReference type="ChEBI" id="CHEBI:83833"/>
        <dbReference type="ChEBI" id="CHEBI:83834"/>
        <dbReference type="EC" id="5.2.1.8"/>
    </reaction>
</comment>
<dbReference type="EC" id="5.2.1.8" evidence="5"/>
<evidence type="ECO:0000256" key="6">
    <source>
        <dbReference type="SAM" id="SignalP"/>
    </source>
</evidence>
<evidence type="ECO:0000256" key="1">
    <source>
        <dbReference type="ARBA" id="ARBA00000971"/>
    </source>
</evidence>
<evidence type="ECO:0000256" key="2">
    <source>
        <dbReference type="ARBA" id="ARBA00023110"/>
    </source>
</evidence>
<dbReference type="Proteomes" id="UP000824055">
    <property type="component" value="Unassembled WGS sequence"/>
</dbReference>
<feature type="domain" description="PPIase FKBP-type" evidence="7">
    <location>
        <begin position="108"/>
        <end position="205"/>
    </location>
</feature>
<evidence type="ECO:0000313" key="8">
    <source>
        <dbReference type="EMBL" id="HIZ69107.1"/>
    </source>
</evidence>
<dbReference type="GO" id="GO:0003755">
    <property type="term" value="F:peptidyl-prolyl cis-trans isomerase activity"/>
    <property type="evidence" value="ECO:0007669"/>
    <property type="project" value="UniProtKB-UniRule"/>
</dbReference>
<accession>A0A9D2FYF4</accession>
<gene>
    <name evidence="8" type="ORF">H9966_04355</name>
</gene>
<dbReference type="PANTHER" id="PTHR10516">
    <property type="entry name" value="PEPTIDYL-PROLYL CIS-TRANS ISOMERASE"/>
    <property type="match status" value="1"/>
</dbReference>
<keyword evidence="6" id="KW-0732">Signal</keyword>
<evidence type="ECO:0000259" key="7">
    <source>
        <dbReference type="PROSITE" id="PS50059"/>
    </source>
</evidence>
<sequence>MKSRIMNKLWLPLLFGLFLFASCSEDEETVVEFPNWQATNEQAFQEVMDYAKAETSSGNTDQWKVFLDWSLENQSANMGGFIEDYGDENHIAVQVLEKGTGSGCPLYTDSVLVHYRGRLLPSTSYEEGYVIDESYTGEFNDETALPVKMYVGSLIDGFTTALMQMHIGDRWLVYIPSQLGYGSTESTNVPAYSMLRFDIKLVGYYRANHKSRAGEPKGEWILE</sequence>
<dbReference type="Gene3D" id="3.10.50.40">
    <property type="match status" value="1"/>
</dbReference>
<dbReference type="PROSITE" id="PS51257">
    <property type="entry name" value="PROKAR_LIPOPROTEIN"/>
    <property type="match status" value="1"/>
</dbReference>
<evidence type="ECO:0000256" key="4">
    <source>
        <dbReference type="PROSITE-ProRule" id="PRU00277"/>
    </source>
</evidence>
<evidence type="ECO:0000256" key="5">
    <source>
        <dbReference type="RuleBase" id="RU003915"/>
    </source>
</evidence>
<reference evidence="8" key="2">
    <citation type="submission" date="2021-04" db="EMBL/GenBank/DDBJ databases">
        <authorList>
            <person name="Gilroy R."/>
        </authorList>
    </citation>
    <scope>NUCLEOTIDE SEQUENCE</scope>
    <source>
        <strain evidence="8">ChiHecec3B27-8219</strain>
    </source>
</reference>
<feature type="signal peptide" evidence="6">
    <location>
        <begin position="1"/>
        <end position="21"/>
    </location>
</feature>
<dbReference type="InterPro" id="IPR046357">
    <property type="entry name" value="PPIase_dom_sf"/>
</dbReference>
<dbReference type="InterPro" id="IPR001179">
    <property type="entry name" value="PPIase_FKBP_dom"/>
</dbReference>
<protein>
    <recommendedName>
        <fullName evidence="5">Peptidyl-prolyl cis-trans isomerase</fullName>
        <ecNumber evidence="5">5.2.1.8</ecNumber>
    </recommendedName>
</protein>
<dbReference type="PANTHER" id="PTHR10516:SF443">
    <property type="entry name" value="FK506-BINDING PROTEIN 59-RELATED"/>
    <property type="match status" value="1"/>
</dbReference>
<evidence type="ECO:0000256" key="3">
    <source>
        <dbReference type="ARBA" id="ARBA00023235"/>
    </source>
</evidence>
<dbReference type="EMBL" id="DXBE01000033">
    <property type="protein sequence ID" value="HIZ69107.1"/>
    <property type="molecule type" value="Genomic_DNA"/>
</dbReference>
<feature type="chain" id="PRO_5038889699" description="Peptidyl-prolyl cis-trans isomerase" evidence="6">
    <location>
        <begin position="22"/>
        <end position="223"/>
    </location>
</feature>
<dbReference type="Pfam" id="PF00254">
    <property type="entry name" value="FKBP_C"/>
    <property type="match status" value="1"/>
</dbReference>
<dbReference type="PROSITE" id="PS50059">
    <property type="entry name" value="FKBP_PPIASE"/>
    <property type="match status" value="1"/>
</dbReference>